<feature type="transmembrane region" description="Helical" evidence="1">
    <location>
        <begin position="169"/>
        <end position="189"/>
    </location>
</feature>
<dbReference type="PANTHER" id="PTHR40078:SF1">
    <property type="entry name" value="INTEGRAL MEMBRANE PROTEIN"/>
    <property type="match status" value="1"/>
</dbReference>
<feature type="transmembrane region" description="Helical" evidence="1">
    <location>
        <begin position="144"/>
        <end position="163"/>
    </location>
</feature>
<organism evidence="2 3">
    <name type="scientific">Amedibacillus dolichus</name>
    <dbReference type="NCBI Taxonomy" id="31971"/>
    <lineage>
        <taxon>Bacteria</taxon>
        <taxon>Bacillati</taxon>
        <taxon>Bacillota</taxon>
        <taxon>Erysipelotrichia</taxon>
        <taxon>Erysipelotrichales</taxon>
        <taxon>Erysipelotrichaceae</taxon>
        <taxon>Amedibacillus</taxon>
    </lineage>
</organism>
<dbReference type="PANTHER" id="PTHR40078">
    <property type="entry name" value="INTEGRAL MEMBRANE PROTEIN-RELATED"/>
    <property type="match status" value="1"/>
</dbReference>
<name>A0ABT7UEC1_9FIRM</name>
<evidence type="ECO:0000313" key="2">
    <source>
        <dbReference type="EMBL" id="MDM8157944.1"/>
    </source>
</evidence>
<dbReference type="EMBL" id="JAUDCG010000054">
    <property type="protein sequence ID" value="MDM8157944.1"/>
    <property type="molecule type" value="Genomic_DNA"/>
</dbReference>
<reference evidence="2" key="2">
    <citation type="submission" date="2023-06" db="EMBL/GenBank/DDBJ databases">
        <authorList>
            <person name="Zeman M."/>
            <person name="Kubasova T."/>
            <person name="Jahodarova E."/>
            <person name="Nykrynova M."/>
            <person name="Rychlik I."/>
        </authorList>
    </citation>
    <scope>NUCLEOTIDE SEQUENCE</scope>
    <source>
        <strain evidence="2">ET39</strain>
    </source>
</reference>
<keyword evidence="3" id="KW-1185">Reference proteome</keyword>
<feature type="transmembrane region" description="Helical" evidence="1">
    <location>
        <begin position="44"/>
        <end position="66"/>
    </location>
</feature>
<dbReference type="InterPro" id="IPR038750">
    <property type="entry name" value="YczE/YyaS-like"/>
</dbReference>
<keyword evidence="1" id="KW-1133">Transmembrane helix</keyword>
<keyword evidence="1" id="KW-0812">Transmembrane</keyword>
<dbReference type="RefSeq" id="WP_289608384.1">
    <property type="nucleotide sequence ID" value="NZ_JAUDCG010000054.1"/>
</dbReference>
<gene>
    <name evidence="2" type="ORF">QUV96_09910</name>
</gene>
<feature type="transmembrane region" description="Helical" evidence="1">
    <location>
        <begin position="103"/>
        <end position="123"/>
    </location>
</feature>
<evidence type="ECO:0000256" key="1">
    <source>
        <dbReference type="SAM" id="Phobius"/>
    </source>
</evidence>
<dbReference type="Proteomes" id="UP001529340">
    <property type="component" value="Unassembled WGS sequence"/>
</dbReference>
<feature type="transmembrane region" description="Helical" evidence="1">
    <location>
        <begin position="73"/>
        <end position="91"/>
    </location>
</feature>
<protein>
    <recommendedName>
        <fullName evidence="4">YitT family protein</fullName>
    </recommendedName>
</protein>
<reference evidence="2" key="1">
    <citation type="submission" date="2023-06" db="EMBL/GenBank/DDBJ databases">
        <title>Identification and characterization of horizontal gene transfer across gut microbiota members of farm animals based on homology search.</title>
        <authorList>
            <person name="Schwarzerova J."/>
            <person name="Nykrynova M."/>
            <person name="Jureckova K."/>
            <person name="Cejkova D."/>
            <person name="Rychlik I."/>
        </authorList>
    </citation>
    <scope>NUCLEOTIDE SEQUENCE</scope>
    <source>
        <strain evidence="2">ET39</strain>
    </source>
</reference>
<evidence type="ECO:0008006" key="4">
    <source>
        <dbReference type="Google" id="ProtNLM"/>
    </source>
</evidence>
<accession>A0ABT7UEC1</accession>
<proteinExistence type="predicted"/>
<dbReference type="Pfam" id="PF19700">
    <property type="entry name" value="DUF6198"/>
    <property type="match status" value="1"/>
</dbReference>
<keyword evidence="1" id="KW-0472">Membrane</keyword>
<sequence>MNLKKLLFVVLGSAIMGIGIAVTIAADLGSDPMTLFWIGIADQLHISVGEANLLVCAILLTIVFFLDRHQIHVGSILNPIVIALVTDQLAFLDLHALPFAARVALMVAGFAILALGIAVYALADYGKGAYEAVVFTICERAHTSVGIIRTLCDIMLAILGVLLGAQAAIGTLLAILCMGSGITLFLRLLTTTGIHKLLPAES</sequence>
<evidence type="ECO:0000313" key="3">
    <source>
        <dbReference type="Proteomes" id="UP001529340"/>
    </source>
</evidence>
<comment type="caution">
    <text evidence="2">The sequence shown here is derived from an EMBL/GenBank/DDBJ whole genome shotgun (WGS) entry which is preliminary data.</text>
</comment>